<reference evidence="1 2" key="1">
    <citation type="submission" date="2019-06" db="EMBL/GenBank/DDBJ databases">
        <title>Desulfobotulus mexicanus sp. nov., a novel sulfate-reducing bacterium isolated from the sediment of an alkaline crater lake in Mexico.</title>
        <authorList>
            <person name="Hirschler-Rea A."/>
        </authorList>
    </citation>
    <scope>NUCLEOTIDE SEQUENCE [LARGE SCALE GENOMIC DNA]</scope>
    <source>
        <strain evidence="1 2">PAR22N</strain>
    </source>
</reference>
<sequence length="68" mass="7926">MFPDEKRGRCTLEKLRLEQGLPPLPEPDDPVVGRLDGWLEEMLSPLPAKKIRCIRDKYKKKKNVLDQP</sequence>
<gene>
    <name evidence="1" type="ORF">FIM25_09730</name>
</gene>
<keyword evidence="2" id="KW-1185">Reference proteome</keyword>
<protein>
    <submittedName>
        <fullName evidence="1">Uncharacterized protein</fullName>
    </submittedName>
</protein>
<dbReference type="RefSeq" id="WP_139448713.1">
    <property type="nucleotide sequence ID" value="NZ_VDMB01000011.1"/>
</dbReference>
<evidence type="ECO:0000313" key="2">
    <source>
        <dbReference type="Proteomes" id="UP000321899"/>
    </source>
</evidence>
<name>A0A5S5MFF9_9BACT</name>
<comment type="caution">
    <text evidence="1">The sequence shown here is derived from an EMBL/GenBank/DDBJ whole genome shotgun (WGS) entry which is preliminary data.</text>
</comment>
<dbReference type="AlphaFoldDB" id="A0A5S5MFF9"/>
<dbReference type="OrthoDB" id="9932093at2"/>
<proteinExistence type="predicted"/>
<organism evidence="1 2">
    <name type="scientific">Desulfobotulus mexicanus</name>
    <dbReference type="NCBI Taxonomy" id="2586642"/>
    <lineage>
        <taxon>Bacteria</taxon>
        <taxon>Pseudomonadati</taxon>
        <taxon>Thermodesulfobacteriota</taxon>
        <taxon>Desulfobacteria</taxon>
        <taxon>Desulfobacterales</taxon>
        <taxon>Desulfobacteraceae</taxon>
        <taxon>Desulfobotulus</taxon>
    </lineage>
</organism>
<evidence type="ECO:0000313" key="1">
    <source>
        <dbReference type="EMBL" id="TYT74430.1"/>
    </source>
</evidence>
<dbReference type="Proteomes" id="UP000321899">
    <property type="component" value="Unassembled WGS sequence"/>
</dbReference>
<accession>A0A5S5MFF9</accession>
<dbReference type="EMBL" id="VDMB01000011">
    <property type="protein sequence ID" value="TYT74430.1"/>
    <property type="molecule type" value="Genomic_DNA"/>
</dbReference>